<evidence type="ECO:0000313" key="1">
    <source>
        <dbReference type="EMBL" id="RXJ00328.1"/>
    </source>
</evidence>
<keyword evidence="2" id="KW-1185">Reference proteome</keyword>
<proteinExistence type="predicted"/>
<evidence type="ECO:0000313" key="2">
    <source>
        <dbReference type="Proteomes" id="UP000290649"/>
    </source>
</evidence>
<name>A0A4Q0VUX6_9BACI</name>
<comment type="caution">
    <text evidence="1">The sequence shown here is derived from an EMBL/GenBank/DDBJ whole genome shotgun (WGS) entry which is preliminary data.</text>
</comment>
<dbReference type="EMBL" id="QOUX01000039">
    <property type="protein sequence ID" value="RXJ00328.1"/>
    <property type="molecule type" value="Genomic_DNA"/>
</dbReference>
<reference evidence="1 2" key="1">
    <citation type="journal article" date="2019" name="Int. J. Syst. Evol. Microbiol.">
        <title>Anaerobacillus alkaliphilus sp. nov., a novel alkaliphilic and moderately halophilic bacterium.</title>
        <authorList>
            <person name="Borsodi A.K."/>
            <person name="Aszalos J.M."/>
            <person name="Bihari P."/>
            <person name="Nagy I."/>
            <person name="Schumann P."/>
            <person name="Sproer C."/>
            <person name="Kovacs A.L."/>
            <person name="Boka K."/>
            <person name="Dobosy P."/>
            <person name="Ovari M."/>
            <person name="Szili-Kovacs T."/>
            <person name="Toth E."/>
        </authorList>
    </citation>
    <scope>NUCLEOTIDE SEQUENCE [LARGE SCALE GENOMIC DNA]</scope>
    <source>
        <strain evidence="1 2">B16-10</strain>
    </source>
</reference>
<organism evidence="1 2">
    <name type="scientific">Anaerobacillus alkaliphilus</name>
    <dbReference type="NCBI Taxonomy" id="1548597"/>
    <lineage>
        <taxon>Bacteria</taxon>
        <taxon>Bacillati</taxon>
        <taxon>Bacillota</taxon>
        <taxon>Bacilli</taxon>
        <taxon>Bacillales</taxon>
        <taxon>Bacillaceae</taxon>
        <taxon>Anaerobacillus</taxon>
    </lineage>
</organism>
<gene>
    <name evidence="1" type="ORF">DS745_12415</name>
</gene>
<dbReference type="Pfam" id="PF18846">
    <property type="entry name" value="baeRF_family5"/>
    <property type="match status" value="1"/>
</dbReference>
<dbReference type="OrthoDB" id="5241360at2"/>
<sequence length="262" mass="30816">MALRNVIKELEELEAKEKVLTIYLNTDRAECQNGSWKIKLKNGLKRLEEYISLSGNEYELRKYKKSRKTVEKMMNDSVTDLQKSVIIFASNQDKLFSVHFLQVPVKTEFFWEDKPHIDQLKQLQRTYETSGVVIANEDELLLMHSELGELETINQFYFEAYTDDWRMFEGMSASERQATGANHRDHFQDRLVANQQRWMRSLLPTIEQAAALNNWQHVHIIGQANYLNLLEMELDLPIKSILRKTVPDSDQKDMIYKEIKAI</sequence>
<protein>
    <submittedName>
        <fullName evidence="1">Uncharacterized protein</fullName>
    </submittedName>
</protein>
<dbReference type="AlphaFoldDB" id="A0A4Q0VUX6"/>
<accession>A0A4Q0VUX6</accession>
<dbReference type="InterPro" id="IPR040983">
    <property type="entry name" value="Bact_RF_family5"/>
</dbReference>
<dbReference type="RefSeq" id="WP_129078546.1">
    <property type="nucleotide sequence ID" value="NZ_QOUX01000039.1"/>
</dbReference>
<dbReference type="Proteomes" id="UP000290649">
    <property type="component" value="Unassembled WGS sequence"/>
</dbReference>